<organism evidence="8 9">
    <name type="scientific">Pipistrellus kuhlii</name>
    <name type="common">Kuhl's pipistrelle</name>
    <dbReference type="NCBI Taxonomy" id="59472"/>
    <lineage>
        <taxon>Eukaryota</taxon>
        <taxon>Metazoa</taxon>
        <taxon>Chordata</taxon>
        <taxon>Craniata</taxon>
        <taxon>Vertebrata</taxon>
        <taxon>Euteleostomi</taxon>
        <taxon>Mammalia</taxon>
        <taxon>Eutheria</taxon>
        <taxon>Laurasiatheria</taxon>
        <taxon>Chiroptera</taxon>
        <taxon>Yangochiroptera</taxon>
        <taxon>Vespertilionidae</taxon>
        <taxon>Pipistrellus</taxon>
    </lineage>
</organism>
<dbReference type="SMART" id="SM00741">
    <property type="entry name" value="SapB"/>
    <property type="match status" value="1"/>
</dbReference>
<dbReference type="Pfam" id="PF00149">
    <property type="entry name" value="Metallophos"/>
    <property type="match status" value="1"/>
</dbReference>
<dbReference type="GO" id="GO:0046513">
    <property type="term" value="P:ceramide biosynthetic process"/>
    <property type="evidence" value="ECO:0007669"/>
    <property type="project" value="TreeGrafter"/>
</dbReference>
<evidence type="ECO:0000313" key="9">
    <source>
        <dbReference type="Proteomes" id="UP000558488"/>
    </source>
</evidence>
<dbReference type="SUPFAM" id="SSF47862">
    <property type="entry name" value="Saposin"/>
    <property type="match status" value="1"/>
</dbReference>
<comment type="catalytic activity">
    <reaction evidence="5">
        <text>a sphingomyelin + H2O = phosphocholine + an N-acylsphing-4-enine + H(+)</text>
        <dbReference type="Rhea" id="RHEA:19253"/>
        <dbReference type="ChEBI" id="CHEBI:15377"/>
        <dbReference type="ChEBI" id="CHEBI:15378"/>
        <dbReference type="ChEBI" id="CHEBI:17636"/>
        <dbReference type="ChEBI" id="CHEBI:52639"/>
        <dbReference type="ChEBI" id="CHEBI:295975"/>
        <dbReference type="EC" id="3.1.4.12"/>
    </reaction>
    <physiologicalReaction direction="left-to-right" evidence="5">
        <dbReference type="Rhea" id="RHEA:19254"/>
    </physiologicalReaction>
</comment>
<name>A0A7J7X1Y4_PIPKU</name>
<dbReference type="GO" id="GO:0005764">
    <property type="term" value="C:lysosome"/>
    <property type="evidence" value="ECO:0007669"/>
    <property type="project" value="TreeGrafter"/>
</dbReference>
<evidence type="ECO:0000259" key="7">
    <source>
        <dbReference type="PROSITE" id="PS50015"/>
    </source>
</evidence>
<dbReference type="PANTHER" id="PTHR10340">
    <property type="entry name" value="SPHINGOMYELIN PHOSPHODIESTERASE"/>
    <property type="match status" value="1"/>
</dbReference>
<dbReference type="GO" id="GO:0006685">
    <property type="term" value="P:sphingomyelin catabolic process"/>
    <property type="evidence" value="ECO:0007669"/>
    <property type="project" value="TreeGrafter"/>
</dbReference>
<dbReference type="InterPro" id="IPR004843">
    <property type="entry name" value="Calcineurin-like_PHP"/>
</dbReference>
<feature type="region of interest" description="Disordered" evidence="6">
    <location>
        <begin position="1"/>
        <end position="29"/>
    </location>
</feature>
<dbReference type="GO" id="GO:0061750">
    <property type="term" value="F:acid sphingomyelin phosphodiesterase activity"/>
    <property type="evidence" value="ECO:0007669"/>
    <property type="project" value="TreeGrafter"/>
</dbReference>
<dbReference type="InterPro" id="IPR008139">
    <property type="entry name" value="SaposinB_dom"/>
</dbReference>
<dbReference type="Proteomes" id="UP000558488">
    <property type="component" value="Unassembled WGS sequence"/>
</dbReference>
<evidence type="ECO:0000256" key="6">
    <source>
        <dbReference type="SAM" id="MobiDB-lite"/>
    </source>
</evidence>
<proteinExistence type="predicted"/>
<sequence length="398" mass="42927">MPGPGVTPGRGCARAGGGERRPDGPRGAPRLGSLGMALALALLPALALRTPAAAHPLPAQGLFASFGGLVSQDGGTFGWRNLTCPACKSLFTVLDFGLQKENNVARVGSLATKLCQLLKIAPPAVCQSAVQLFEDDVVEVWRRSVLSPSEACGLLLGPSCGHWDIFSSWNISLPAVPKPAPRPPDPPAPGAPVSRVLFLTDLHWDRDYLEGTDPDCGDPLCCRRGSGPPPPSRQGAGYWGEYSKCDLPLRTLESLLSGLGPAGPFDRVYWTGDIPAHNVWHQSRQDQLQALTTVTALVKKYLGPVPVYPAVGNHESTPVNGFPPPFIEGNHSSRWLYEAMAEAWGPWLPAEALHTLRYLRPTGERGGKARWMDNWGVLCPFPKPRPPPHLSQYEFLFP</sequence>
<evidence type="ECO:0000256" key="4">
    <source>
        <dbReference type="ARBA" id="ARBA00023295"/>
    </source>
</evidence>
<dbReference type="InterPro" id="IPR029052">
    <property type="entry name" value="Metallo-depent_PP-like"/>
</dbReference>
<dbReference type="AlphaFoldDB" id="A0A7J7X1Y4"/>
<dbReference type="InterPro" id="IPR011001">
    <property type="entry name" value="Saposin-like"/>
</dbReference>
<evidence type="ECO:0000256" key="3">
    <source>
        <dbReference type="ARBA" id="ARBA00023180"/>
    </source>
</evidence>
<evidence type="ECO:0000256" key="1">
    <source>
        <dbReference type="ARBA" id="ARBA00022801"/>
    </source>
</evidence>
<dbReference type="EMBL" id="JACAGB010000009">
    <property type="protein sequence ID" value="KAF6343685.1"/>
    <property type="molecule type" value="Genomic_DNA"/>
</dbReference>
<dbReference type="SUPFAM" id="SSF56300">
    <property type="entry name" value="Metallo-dependent phosphatases"/>
    <property type="match status" value="1"/>
</dbReference>
<keyword evidence="4" id="KW-0326">Glycosidase</keyword>
<dbReference type="GO" id="GO:0016798">
    <property type="term" value="F:hydrolase activity, acting on glycosyl bonds"/>
    <property type="evidence" value="ECO:0007669"/>
    <property type="project" value="UniProtKB-KW"/>
</dbReference>
<keyword evidence="9" id="KW-1185">Reference proteome</keyword>
<keyword evidence="3" id="KW-0325">Glycoprotein</keyword>
<evidence type="ECO:0000256" key="2">
    <source>
        <dbReference type="ARBA" id="ARBA00023157"/>
    </source>
</evidence>
<dbReference type="GO" id="GO:0016020">
    <property type="term" value="C:membrane"/>
    <property type="evidence" value="ECO:0007669"/>
    <property type="project" value="GOC"/>
</dbReference>
<dbReference type="GO" id="GO:0005615">
    <property type="term" value="C:extracellular space"/>
    <property type="evidence" value="ECO:0007669"/>
    <property type="project" value="TreeGrafter"/>
</dbReference>
<evidence type="ECO:0000256" key="5">
    <source>
        <dbReference type="ARBA" id="ARBA00047268"/>
    </source>
</evidence>
<gene>
    <name evidence="8" type="ORF">mPipKuh1_016323</name>
</gene>
<dbReference type="PROSITE" id="PS50015">
    <property type="entry name" value="SAP_B"/>
    <property type="match status" value="1"/>
</dbReference>
<protein>
    <submittedName>
        <fullName evidence="8">Sphingomyelin phosphodiesterase 1</fullName>
    </submittedName>
</protein>
<evidence type="ECO:0000313" key="8">
    <source>
        <dbReference type="EMBL" id="KAF6343685.1"/>
    </source>
</evidence>
<keyword evidence="2" id="KW-1015">Disulfide bond</keyword>
<accession>A0A7J7X1Y4</accession>
<feature type="domain" description="Saposin B-type" evidence="7">
    <location>
        <begin position="80"/>
        <end position="164"/>
    </location>
</feature>
<dbReference type="PANTHER" id="PTHR10340:SF34">
    <property type="entry name" value="SPHINGOMYELIN PHOSPHODIESTERASE"/>
    <property type="match status" value="1"/>
</dbReference>
<comment type="caution">
    <text evidence="8">The sequence shown here is derived from an EMBL/GenBank/DDBJ whole genome shotgun (WGS) entry which is preliminary data.</text>
</comment>
<keyword evidence="1" id="KW-0378">Hydrolase</keyword>
<reference evidence="8 9" key="1">
    <citation type="journal article" date="2020" name="Nature">
        <title>Six reference-quality genomes reveal evolution of bat adaptations.</title>
        <authorList>
            <person name="Jebb D."/>
            <person name="Huang Z."/>
            <person name="Pippel M."/>
            <person name="Hughes G.M."/>
            <person name="Lavrichenko K."/>
            <person name="Devanna P."/>
            <person name="Winkler S."/>
            <person name="Jermiin L.S."/>
            <person name="Skirmuntt E.C."/>
            <person name="Katzourakis A."/>
            <person name="Burkitt-Gray L."/>
            <person name="Ray D.A."/>
            <person name="Sullivan K.A.M."/>
            <person name="Roscito J.G."/>
            <person name="Kirilenko B.M."/>
            <person name="Davalos L.M."/>
            <person name="Corthals A.P."/>
            <person name="Power M.L."/>
            <person name="Jones G."/>
            <person name="Ransome R.D."/>
            <person name="Dechmann D.K.N."/>
            <person name="Locatelli A.G."/>
            <person name="Puechmaille S.J."/>
            <person name="Fedrigo O."/>
            <person name="Jarvis E.D."/>
            <person name="Hiller M."/>
            <person name="Vernes S.C."/>
            <person name="Myers E.W."/>
            <person name="Teeling E.C."/>
        </authorList>
    </citation>
    <scope>NUCLEOTIDE SEQUENCE [LARGE SCALE GENOMIC DNA]</scope>
    <source>
        <strain evidence="8">MPipKuh1</strain>
        <tissue evidence="8">Flight muscle</tissue>
    </source>
</reference>